<evidence type="ECO:0000313" key="3">
    <source>
        <dbReference type="EMBL" id="TXK05113.1"/>
    </source>
</evidence>
<evidence type="ECO:0000313" key="5">
    <source>
        <dbReference type="Proteomes" id="UP000321528"/>
    </source>
</evidence>
<dbReference type="OrthoDB" id="9796171at2"/>
<dbReference type="Gene3D" id="3.40.630.30">
    <property type="match status" value="1"/>
</dbReference>
<dbReference type="GO" id="GO:0016747">
    <property type="term" value="F:acyltransferase activity, transferring groups other than amino-acyl groups"/>
    <property type="evidence" value="ECO:0007669"/>
    <property type="project" value="InterPro"/>
</dbReference>
<protein>
    <submittedName>
        <fullName evidence="2">GNAT family N-acetyltransferase</fullName>
    </submittedName>
</protein>
<dbReference type="AlphaFoldDB" id="A0A418N9Q9"/>
<keyword evidence="2" id="KW-0808">Transferase</keyword>
<dbReference type="Proteomes" id="UP000321528">
    <property type="component" value="Unassembled WGS sequence"/>
</dbReference>
<comment type="caution">
    <text evidence="2">The sequence shown here is derived from an EMBL/GenBank/DDBJ whole genome shotgun (WGS) entry which is preliminary data.</text>
</comment>
<dbReference type="PROSITE" id="PS51186">
    <property type="entry name" value="GNAT"/>
    <property type="match status" value="1"/>
</dbReference>
<reference evidence="2 4" key="1">
    <citation type="submission" date="2018-08" db="EMBL/GenBank/DDBJ databases">
        <title>Proposal of Muricauda 72 sp.nov. and Muricauda NH166 sp.nov., isolated from seawater.</title>
        <authorList>
            <person name="Cheng H."/>
            <person name="Wu Y.-H."/>
            <person name="Guo L.-L."/>
            <person name="Xu X.-W."/>
        </authorList>
    </citation>
    <scope>NUCLEOTIDE SEQUENCE [LARGE SCALE GENOMIC DNA]</scope>
    <source>
        <strain evidence="2 4">NH166</strain>
    </source>
</reference>
<dbReference type="EMBL" id="QXFJ01000011">
    <property type="protein sequence ID" value="RIV72613.1"/>
    <property type="molecule type" value="Genomic_DNA"/>
</dbReference>
<evidence type="ECO:0000313" key="4">
    <source>
        <dbReference type="Proteomes" id="UP000284189"/>
    </source>
</evidence>
<dbReference type="InterPro" id="IPR016181">
    <property type="entry name" value="Acyl_CoA_acyltransferase"/>
</dbReference>
<dbReference type="Pfam" id="PF13673">
    <property type="entry name" value="Acetyltransf_10"/>
    <property type="match status" value="1"/>
</dbReference>
<dbReference type="EMBL" id="VNWL01000010">
    <property type="protein sequence ID" value="TXK05113.1"/>
    <property type="molecule type" value="Genomic_DNA"/>
</dbReference>
<dbReference type="CDD" id="cd04301">
    <property type="entry name" value="NAT_SF"/>
    <property type="match status" value="1"/>
</dbReference>
<gene>
    <name evidence="2" type="ORF">D2U88_05090</name>
    <name evidence="3" type="ORF">FQ019_05055</name>
</gene>
<dbReference type="InterPro" id="IPR000182">
    <property type="entry name" value="GNAT_dom"/>
</dbReference>
<organism evidence="2 4">
    <name type="scientific">Flagellimonas aequoris</name>
    <dbReference type="NCBI Taxonomy" id="2306997"/>
    <lineage>
        <taxon>Bacteria</taxon>
        <taxon>Pseudomonadati</taxon>
        <taxon>Bacteroidota</taxon>
        <taxon>Flavobacteriia</taxon>
        <taxon>Flavobacteriales</taxon>
        <taxon>Flavobacteriaceae</taxon>
        <taxon>Flagellimonas</taxon>
    </lineage>
</organism>
<sequence length="146" mass="16776">MEISVKTFDELSNTELYQLLRLRSEIFVVEQDCVYLDLDNKDQKALHIFGTKNNVVVAYTRVFKPGDYFKNASIGRVVVAQDQRKFGYGKIIMQASIAAVEERFPNTSIEISAQSYLLKFYSDLGFVAFGEEYLEDGIPHTRMLKK</sequence>
<keyword evidence="5" id="KW-1185">Reference proteome</keyword>
<evidence type="ECO:0000259" key="1">
    <source>
        <dbReference type="PROSITE" id="PS51186"/>
    </source>
</evidence>
<feature type="domain" description="N-acetyltransferase" evidence="1">
    <location>
        <begin position="6"/>
        <end position="146"/>
    </location>
</feature>
<name>A0A418N9Q9_9FLAO</name>
<dbReference type="Proteomes" id="UP000284189">
    <property type="component" value="Unassembled WGS sequence"/>
</dbReference>
<proteinExistence type="predicted"/>
<evidence type="ECO:0000313" key="2">
    <source>
        <dbReference type="EMBL" id="RIV72613.1"/>
    </source>
</evidence>
<dbReference type="SUPFAM" id="SSF55729">
    <property type="entry name" value="Acyl-CoA N-acyltransferases (Nat)"/>
    <property type="match status" value="1"/>
</dbReference>
<reference evidence="3 5" key="2">
    <citation type="submission" date="2019-07" db="EMBL/GenBank/DDBJ databases">
        <title>Draft genome of two Muricauda strains isolated from deep sea.</title>
        <authorList>
            <person name="Sun C."/>
        </authorList>
    </citation>
    <scope>NUCLEOTIDE SEQUENCE [LARGE SCALE GENOMIC DNA]</scope>
    <source>
        <strain evidence="3 5">NH166</strain>
    </source>
</reference>
<accession>A0A418N9Q9</accession>
<dbReference type="RefSeq" id="WP_119639231.1">
    <property type="nucleotide sequence ID" value="NZ_QXFJ01000011.1"/>
</dbReference>